<dbReference type="InterPro" id="IPR001387">
    <property type="entry name" value="Cro/C1-type_HTH"/>
</dbReference>
<gene>
    <name evidence="2" type="ORF">BU204_23155</name>
</gene>
<dbReference type="STRING" id="1912961.BU204_23155"/>
<dbReference type="SMART" id="SM00530">
    <property type="entry name" value="HTH_XRE"/>
    <property type="match status" value="1"/>
</dbReference>
<name>A0A1Q8CLC6_9PSEU</name>
<evidence type="ECO:0000313" key="2">
    <source>
        <dbReference type="EMBL" id="OLF15168.1"/>
    </source>
</evidence>
<reference evidence="2 3" key="1">
    <citation type="submission" date="2016-12" db="EMBL/GenBank/DDBJ databases">
        <title>The draft genome sequence of Actinophytocola sp. 11-183.</title>
        <authorList>
            <person name="Wang W."/>
            <person name="Yuan L."/>
        </authorList>
    </citation>
    <scope>NUCLEOTIDE SEQUENCE [LARGE SCALE GENOMIC DNA]</scope>
    <source>
        <strain evidence="2 3">11-183</strain>
    </source>
</reference>
<dbReference type="EMBL" id="MSIE01000044">
    <property type="protein sequence ID" value="OLF15168.1"/>
    <property type="molecule type" value="Genomic_DNA"/>
</dbReference>
<sequence length="450" mass="47849">MWKCDTIPQHGVVNGVEAFGIELRRRRIAADFSLARFAGQVHYSKGHLSKVENGLARPTEDFARRCDACLGAGGELLALVRPRGARRAEAAESSAASAFGAGEDDAEVWLMGLGPDGESGFQPVGRRDVLVMGMAAATALSIPGRVRPAHGGDVVGLSRSAFDHTRRLGQTVSASLVFPVVVSQAQMLRVLARSSPHARTELTLLAARNAEYAGWMAQESGDDNAALWWTRKAVRMAAGVGRHDLAAYALVREALVTLYQGDAAATIDLARQAQRDPQLPPRILGLAAQREAQGHALAGAYDECMHALDRAADLLALAAAQPRDGEPVIGTTTVSDPVAIVTGWCLHDLGHSRRAAEVLDREVAKIAPDAIRARVRFGLRQALAHAASGEIDHACALVEELLESVAALDSATALADVQRLSATMRRWPGHPAVRRLTPELTAAMSGSQRG</sequence>
<comment type="caution">
    <text evidence="2">The sequence shown here is derived from an EMBL/GenBank/DDBJ whole genome shotgun (WGS) entry which is preliminary data.</text>
</comment>
<keyword evidence="3" id="KW-1185">Reference proteome</keyword>
<protein>
    <recommendedName>
        <fullName evidence="1">HTH cro/C1-type domain-containing protein</fullName>
    </recommendedName>
</protein>
<dbReference type="Gene3D" id="1.10.260.40">
    <property type="entry name" value="lambda repressor-like DNA-binding domains"/>
    <property type="match status" value="1"/>
</dbReference>
<dbReference type="InterPro" id="IPR010982">
    <property type="entry name" value="Lambda_DNA-bd_dom_sf"/>
</dbReference>
<dbReference type="Proteomes" id="UP000185596">
    <property type="component" value="Unassembled WGS sequence"/>
</dbReference>
<dbReference type="Pfam" id="PF13560">
    <property type="entry name" value="HTH_31"/>
    <property type="match status" value="1"/>
</dbReference>
<accession>A0A1Q8CLC6</accession>
<dbReference type="OrthoDB" id="5184419at2"/>
<evidence type="ECO:0000313" key="3">
    <source>
        <dbReference type="Proteomes" id="UP000185596"/>
    </source>
</evidence>
<proteinExistence type="predicted"/>
<dbReference type="GO" id="GO:0003677">
    <property type="term" value="F:DNA binding"/>
    <property type="evidence" value="ECO:0007669"/>
    <property type="project" value="InterPro"/>
</dbReference>
<dbReference type="SUPFAM" id="SSF47413">
    <property type="entry name" value="lambda repressor-like DNA-binding domains"/>
    <property type="match status" value="1"/>
</dbReference>
<organism evidence="2 3">
    <name type="scientific">Actinophytocola xanthii</name>
    <dbReference type="NCBI Taxonomy" id="1912961"/>
    <lineage>
        <taxon>Bacteria</taxon>
        <taxon>Bacillati</taxon>
        <taxon>Actinomycetota</taxon>
        <taxon>Actinomycetes</taxon>
        <taxon>Pseudonocardiales</taxon>
        <taxon>Pseudonocardiaceae</taxon>
    </lineage>
</organism>
<feature type="domain" description="HTH cro/C1-type" evidence="1">
    <location>
        <begin position="23"/>
        <end position="76"/>
    </location>
</feature>
<dbReference type="CDD" id="cd00093">
    <property type="entry name" value="HTH_XRE"/>
    <property type="match status" value="1"/>
</dbReference>
<dbReference type="AlphaFoldDB" id="A0A1Q8CLC6"/>
<dbReference type="PROSITE" id="PS50943">
    <property type="entry name" value="HTH_CROC1"/>
    <property type="match status" value="1"/>
</dbReference>
<evidence type="ECO:0000259" key="1">
    <source>
        <dbReference type="PROSITE" id="PS50943"/>
    </source>
</evidence>